<evidence type="ECO:0000256" key="4">
    <source>
        <dbReference type="ARBA" id="ARBA00022690"/>
    </source>
</evidence>
<dbReference type="Pfam" id="PF00188">
    <property type="entry name" value="CAP"/>
    <property type="match status" value="1"/>
</dbReference>
<dbReference type="PRINTS" id="PR00837">
    <property type="entry name" value="V5TPXLIKE"/>
</dbReference>
<comment type="caution">
    <text evidence="13">The sequence shown here is derived from an EMBL/GenBank/DDBJ whole genome shotgun (WGS) entry which is preliminary data.</text>
</comment>
<dbReference type="FunFam" id="3.40.33.10:FF:000011">
    <property type="entry name" value="Peptidase inhibitor 16"/>
    <property type="match status" value="1"/>
</dbReference>
<dbReference type="PROSITE" id="PS01009">
    <property type="entry name" value="CRISP_1"/>
    <property type="match status" value="1"/>
</dbReference>
<dbReference type="SMART" id="SM00198">
    <property type="entry name" value="SCP"/>
    <property type="match status" value="1"/>
</dbReference>
<evidence type="ECO:0000256" key="7">
    <source>
        <dbReference type="ARBA" id="ARBA00023180"/>
    </source>
</evidence>
<dbReference type="PANTHER" id="PTHR10334">
    <property type="entry name" value="CYSTEINE-RICH SECRETORY PROTEIN-RELATED"/>
    <property type="match status" value="1"/>
</dbReference>
<feature type="domain" description="SCP" evidence="12">
    <location>
        <begin position="30"/>
        <end position="171"/>
    </location>
</feature>
<comment type="subcellular location">
    <subcellularLocation>
        <location evidence="1">Secreted</location>
    </subcellularLocation>
</comment>
<sequence>MLSSGLWIPLLSLLLLLLSAMELSWSFTDEEKQQIVDKHNLYRSMVSPSAANMLKMRWDSELETFAQNYSTQCTWEHNKERGNRGENLFAMTGYLDLERAVEDWYIEYQYYNYSTLACKEGEMCGHYTQVVWATSERVGCGATFCETLELINDTDMHLFVCNYQPPGNIRGHKPYIMGASCSMCPEGYSCKDNLCDSTADLEETTAAPTTPD</sequence>
<organism evidence="13 14">
    <name type="scientific">Crotalus adamanteus</name>
    <name type="common">Eastern diamondback rattlesnake</name>
    <dbReference type="NCBI Taxonomy" id="8729"/>
    <lineage>
        <taxon>Eukaryota</taxon>
        <taxon>Metazoa</taxon>
        <taxon>Chordata</taxon>
        <taxon>Craniata</taxon>
        <taxon>Vertebrata</taxon>
        <taxon>Euteleostomi</taxon>
        <taxon>Lepidosauria</taxon>
        <taxon>Squamata</taxon>
        <taxon>Bifurcata</taxon>
        <taxon>Unidentata</taxon>
        <taxon>Episquamata</taxon>
        <taxon>Toxicofera</taxon>
        <taxon>Serpentes</taxon>
        <taxon>Colubroidea</taxon>
        <taxon>Viperidae</taxon>
        <taxon>Crotalinae</taxon>
        <taxon>Crotalus</taxon>
    </lineage>
</organism>
<dbReference type="Gene3D" id="3.40.33.10">
    <property type="entry name" value="CAP"/>
    <property type="match status" value="1"/>
</dbReference>
<dbReference type="Proteomes" id="UP001474421">
    <property type="component" value="Unassembled WGS sequence"/>
</dbReference>
<feature type="signal peptide" evidence="11">
    <location>
        <begin position="1"/>
        <end position="26"/>
    </location>
</feature>
<evidence type="ECO:0000256" key="2">
    <source>
        <dbReference type="ARBA" id="ARBA00009923"/>
    </source>
</evidence>
<keyword evidence="14" id="KW-1185">Reference proteome</keyword>
<dbReference type="SUPFAM" id="SSF55797">
    <property type="entry name" value="PR-1-like"/>
    <property type="match status" value="1"/>
</dbReference>
<evidence type="ECO:0000256" key="1">
    <source>
        <dbReference type="ARBA" id="ARBA00004613"/>
    </source>
</evidence>
<dbReference type="InterPro" id="IPR018244">
    <property type="entry name" value="Allrgn_V5/Tpx1_CS"/>
</dbReference>
<dbReference type="InterPro" id="IPR035940">
    <property type="entry name" value="CAP_sf"/>
</dbReference>
<evidence type="ECO:0000313" key="14">
    <source>
        <dbReference type="Proteomes" id="UP001474421"/>
    </source>
</evidence>
<protein>
    <recommendedName>
        <fullName evidence="10">Peptidase inhibitor 16</fullName>
    </recommendedName>
</protein>
<dbReference type="GO" id="GO:0030414">
    <property type="term" value="F:peptidase inhibitor activity"/>
    <property type="evidence" value="ECO:0007669"/>
    <property type="project" value="UniProtKB-KW"/>
</dbReference>
<evidence type="ECO:0000256" key="10">
    <source>
        <dbReference type="ARBA" id="ARBA00074449"/>
    </source>
</evidence>
<evidence type="ECO:0000259" key="12">
    <source>
        <dbReference type="SMART" id="SM00198"/>
    </source>
</evidence>
<keyword evidence="6" id="KW-1015">Disulfide bond</keyword>
<proteinExistence type="inferred from homology"/>
<comment type="function">
    <text evidence="8">May inhibit cardiomyocyte growth.</text>
</comment>
<keyword evidence="4" id="KW-0646">Protease inhibitor</keyword>
<comment type="similarity">
    <text evidence="2">Belongs to the CRISP family.</text>
</comment>
<gene>
    <name evidence="13" type="ORF">NXF25_009260</name>
</gene>
<dbReference type="InterPro" id="IPR014044">
    <property type="entry name" value="CAP_dom"/>
</dbReference>
<dbReference type="GO" id="GO:0005576">
    <property type="term" value="C:extracellular region"/>
    <property type="evidence" value="ECO:0007669"/>
    <property type="project" value="UniProtKB-SubCell"/>
</dbReference>
<evidence type="ECO:0000256" key="3">
    <source>
        <dbReference type="ARBA" id="ARBA00022525"/>
    </source>
</evidence>
<evidence type="ECO:0000256" key="8">
    <source>
        <dbReference type="ARBA" id="ARBA00058129"/>
    </source>
</evidence>
<evidence type="ECO:0000256" key="11">
    <source>
        <dbReference type="SAM" id="SignalP"/>
    </source>
</evidence>
<dbReference type="PROSITE" id="PS01010">
    <property type="entry name" value="CRISP_2"/>
    <property type="match status" value="1"/>
</dbReference>
<dbReference type="CDD" id="cd05559">
    <property type="entry name" value="CAP_PI16_HrTT-1"/>
    <property type="match status" value="1"/>
</dbReference>
<evidence type="ECO:0000256" key="5">
    <source>
        <dbReference type="ARBA" id="ARBA00022729"/>
    </source>
</evidence>
<dbReference type="AlphaFoldDB" id="A0AAW1BSK7"/>
<feature type="chain" id="PRO_5043923370" description="Peptidase inhibitor 16" evidence="11">
    <location>
        <begin position="27"/>
        <end position="212"/>
    </location>
</feature>
<evidence type="ECO:0000256" key="9">
    <source>
        <dbReference type="ARBA" id="ARBA00063504"/>
    </source>
</evidence>
<keyword evidence="3" id="KW-0964">Secreted</keyword>
<dbReference type="InterPro" id="IPR001283">
    <property type="entry name" value="CRISP-related"/>
</dbReference>
<name>A0AAW1BSK7_CROAD</name>
<accession>A0AAW1BSK7</accession>
<keyword evidence="7" id="KW-0325">Glycoprotein</keyword>
<evidence type="ECO:0000256" key="6">
    <source>
        <dbReference type="ARBA" id="ARBA00023157"/>
    </source>
</evidence>
<evidence type="ECO:0000313" key="13">
    <source>
        <dbReference type="EMBL" id="KAK9404433.1"/>
    </source>
</evidence>
<comment type="subunit">
    <text evidence="9">Interacts with PSP94/MSMB.</text>
</comment>
<dbReference type="EMBL" id="JAOTOJ010000003">
    <property type="protein sequence ID" value="KAK9404433.1"/>
    <property type="molecule type" value="Genomic_DNA"/>
</dbReference>
<reference evidence="13 14" key="1">
    <citation type="journal article" date="2024" name="Proc. Natl. Acad. Sci. U.S.A.">
        <title>The genetic regulatory architecture and epigenomic basis for age-related changes in rattlesnake venom.</title>
        <authorList>
            <person name="Hogan M.P."/>
            <person name="Holding M.L."/>
            <person name="Nystrom G.S."/>
            <person name="Colston T.J."/>
            <person name="Bartlett D.A."/>
            <person name="Mason A.J."/>
            <person name="Ellsworth S.A."/>
            <person name="Rautsaw R.M."/>
            <person name="Lawrence K.C."/>
            <person name="Strickland J.L."/>
            <person name="He B."/>
            <person name="Fraser P."/>
            <person name="Margres M.J."/>
            <person name="Gilbert D.M."/>
            <person name="Gibbs H.L."/>
            <person name="Parkinson C.L."/>
            <person name="Rokyta D.R."/>
        </authorList>
    </citation>
    <scope>NUCLEOTIDE SEQUENCE [LARGE SCALE GENOMIC DNA]</scope>
    <source>
        <strain evidence="13">DRR0105</strain>
    </source>
</reference>
<keyword evidence="5 11" id="KW-0732">Signal</keyword>